<dbReference type="Proteomes" id="UP001320766">
    <property type="component" value="Unassembled WGS sequence"/>
</dbReference>
<protein>
    <submittedName>
        <fullName evidence="1">Uncharacterized protein</fullName>
    </submittedName>
</protein>
<name>A0ABT1KD98_9ACTN</name>
<organism evidence="1 2">
    <name type="scientific">Nonomuraea roseoviolacea subsp. carminata</name>
    <dbReference type="NCBI Taxonomy" id="160689"/>
    <lineage>
        <taxon>Bacteria</taxon>
        <taxon>Bacillati</taxon>
        <taxon>Actinomycetota</taxon>
        <taxon>Actinomycetes</taxon>
        <taxon>Streptosporangiales</taxon>
        <taxon>Streptosporangiaceae</taxon>
        <taxon>Nonomuraea</taxon>
    </lineage>
</organism>
<sequence length="39" mass="4281">MSVIDVRRFVTDGSAKVEGGAPREVGERARALLWQRVPA</sequence>
<reference evidence="1 2" key="1">
    <citation type="submission" date="2022-06" db="EMBL/GenBank/DDBJ databases">
        <title>Sequencing the genomes of 1000 actinobacteria strains.</title>
        <authorList>
            <person name="Klenk H.-P."/>
        </authorList>
    </citation>
    <scope>NUCLEOTIDE SEQUENCE [LARGE SCALE GENOMIC DNA]</scope>
    <source>
        <strain evidence="1 2">DSM 44170</strain>
    </source>
</reference>
<evidence type="ECO:0000313" key="1">
    <source>
        <dbReference type="EMBL" id="MCP2351941.1"/>
    </source>
</evidence>
<keyword evidence="2" id="KW-1185">Reference proteome</keyword>
<dbReference type="EMBL" id="JAMZEC010000001">
    <property type="protein sequence ID" value="MCP2351941.1"/>
    <property type="molecule type" value="Genomic_DNA"/>
</dbReference>
<evidence type="ECO:0000313" key="2">
    <source>
        <dbReference type="Proteomes" id="UP001320766"/>
    </source>
</evidence>
<proteinExistence type="predicted"/>
<accession>A0ABT1KD98</accession>
<gene>
    <name evidence="1" type="ORF">HD595_008063</name>
</gene>
<comment type="caution">
    <text evidence="1">The sequence shown here is derived from an EMBL/GenBank/DDBJ whole genome shotgun (WGS) entry which is preliminary data.</text>
</comment>